<evidence type="ECO:0000313" key="2">
    <source>
        <dbReference type="EMBL" id="KAK9040671.1"/>
    </source>
</evidence>
<feature type="region of interest" description="Disordered" evidence="1">
    <location>
        <begin position="1"/>
        <end position="65"/>
    </location>
</feature>
<organism evidence="2 3">
    <name type="scientific">Hibiscus sabdariffa</name>
    <name type="common">roselle</name>
    <dbReference type="NCBI Taxonomy" id="183260"/>
    <lineage>
        <taxon>Eukaryota</taxon>
        <taxon>Viridiplantae</taxon>
        <taxon>Streptophyta</taxon>
        <taxon>Embryophyta</taxon>
        <taxon>Tracheophyta</taxon>
        <taxon>Spermatophyta</taxon>
        <taxon>Magnoliopsida</taxon>
        <taxon>eudicotyledons</taxon>
        <taxon>Gunneridae</taxon>
        <taxon>Pentapetalae</taxon>
        <taxon>rosids</taxon>
        <taxon>malvids</taxon>
        <taxon>Malvales</taxon>
        <taxon>Malvaceae</taxon>
        <taxon>Malvoideae</taxon>
        <taxon>Hibiscus</taxon>
    </lineage>
</organism>
<reference evidence="2 3" key="1">
    <citation type="journal article" date="2024" name="G3 (Bethesda)">
        <title>Genome assembly of Hibiscus sabdariffa L. provides insights into metabolisms of medicinal natural products.</title>
        <authorList>
            <person name="Kim T."/>
        </authorList>
    </citation>
    <scope>NUCLEOTIDE SEQUENCE [LARGE SCALE GENOMIC DNA]</scope>
    <source>
        <strain evidence="2">TK-2024</strain>
        <tissue evidence="2">Old leaves</tissue>
    </source>
</reference>
<name>A0ABR2TTK0_9ROSI</name>
<feature type="compositionally biased region" description="Basic and acidic residues" evidence="1">
    <location>
        <begin position="49"/>
        <end position="64"/>
    </location>
</feature>
<gene>
    <name evidence="2" type="ORF">V6N11_015812</name>
</gene>
<feature type="compositionally biased region" description="Low complexity" evidence="1">
    <location>
        <begin position="10"/>
        <end position="28"/>
    </location>
</feature>
<sequence>MLQSYDKKLSSSASNSFVSSSRVSNSDTSTKEKKATFVLPSATGRKGKIVSEHPSPADDGKDRNLPLIVGTEMTERTIAPQPVGS</sequence>
<dbReference type="Proteomes" id="UP001396334">
    <property type="component" value="Unassembled WGS sequence"/>
</dbReference>
<evidence type="ECO:0000256" key="1">
    <source>
        <dbReference type="SAM" id="MobiDB-lite"/>
    </source>
</evidence>
<proteinExistence type="predicted"/>
<accession>A0ABR2TTK0</accession>
<evidence type="ECO:0000313" key="3">
    <source>
        <dbReference type="Proteomes" id="UP001396334"/>
    </source>
</evidence>
<dbReference type="EMBL" id="JBBPBN010000004">
    <property type="protein sequence ID" value="KAK9040671.1"/>
    <property type="molecule type" value="Genomic_DNA"/>
</dbReference>
<protein>
    <submittedName>
        <fullName evidence="2">Uncharacterized protein</fullName>
    </submittedName>
</protein>
<comment type="caution">
    <text evidence="2">The sequence shown here is derived from an EMBL/GenBank/DDBJ whole genome shotgun (WGS) entry which is preliminary data.</text>
</comment>
<keyword evidence="3" id="KW-1185">Reference proteome</keyword>